<dbReference type="Gene3D" id="3.40.50.300">
    <property type="entry name" value="P-loop containing nucleotide triphosphate hydrolases"/>
    <property type="match status" value="1"/>
</dbReference>
<dbReference type="Gene3D" id="1.20.5.5270">
    <property type="match status" value="1"/>
</dbReference>
<dbReference type="Proteomes" id="UP001345963">
    <property type="component" value="Unassembled WGS sequence"/>
</dbReference>
<dbReference type="SUPFAM" id="SSF52540">
    <property type="entry name" value="P-loop containing nucleoside triphosphate hydrolases"/>
    <property type="match status" value="1"/>
</dbReference>
<evidence type="ECO:0000313" key="2">
    <source>
        <dbReference type="EMBL" id="MED6234218.1"/>
    </source>
</evidence>
<dbReference type="EMBL" id="JAHUTI010005643">
    <property type="protein sequence ID" value="MED6234218.1"/>
    <property type="molecule type" value="Genomic_DNA"/>
</dbReference>
<reference evidence="2 3" key="1">
    <citation type="submission" date="2021-07" db="EMBL/GenBank/DDBJ databases">
        <authorList>
            <person name="Palmer J.M."/>
        </authorList>
    </citation>
    <scope>NUCLEOTIDE SEQUENCE [LARGE SCALE GENOMIC DNA]</scope>
    <source>
        <strain evidence="2 3">AT_MEX2019</strain>
        <tissue evidence="2">Muscle</tissue>
    </source>
</reference>
<dbReference type="InterPro" id="IPR003959">
    <property type="entry name" value="ATPase_AAA_core"/>
</dbReference>
<dbReference type="InterPro" id="IPR027065">
    <property type="entry name" value="Lon_Prtase"/>
</dbReference>
<feature type="domain" description="ATPase AAA-type core" evidence="1">
    <location>
        <begin position="127"/>
        <end position="200"/>
    </location>
</feature>
<keyword evidence="2" id="KW-0378">Hydrolase</keyword>
<accession>A0ABU7A8R2</accession>
<dbReference type="InterPro" id="IPR027417">
    <property type="entry name" value="P-loop_NTPase"/>
</dbReference>
<dbReference type="PANTHER" id="PTHR43718:SF2">
    <property type="entry name" value="LON PROTEASE HOMOLOG, MITOCHONDRIAL"/>
    <property type="match status" value="1"/>
</dbReference>
<dbReference type="PANTHER" id="PTHR43718">
    <property type="entry name" value="LON PROTEASE"/>
    <property type="match status" value="1"/>
</dbReference>
<proteinExistence type="predicted"/>
<gene>
    <name evidence="2" type="primary">LONP1</name>
    <name evidence="2" type="ORF">ATANTOWER_024752</name>
</gene>
<dbReference type="Pfam" id="PF00004">
    <property type="entry name" value="AAA"/>
    <property type="match status" value="1"/>
</dbReference>
<keyword evidence="3" id="KW-1185">Reference proteome</keyword>
<sequence length="206" mass="23764">MVQMWLTNRLCLQELGLEKDDKEAIEEKFRERLKDRNVPQHIMDVISEELNKLSLLDNHSSEFNVTRNYLDWLTSMPWGTNSQENLSLDRAREVLEEDHYGMDDVKKRILEFIAVSQLRGSTQGKILCFYGPPGVGKTSIARSIARALNRQYFRFSVGGMTDVAEIKGHRRTYVGAMPGKMIQCLKKTKTENPLVLIDEVSERLFP</sequence>
<name>A0ABU7A8R2_9TELE</name>
<comment type="caution">
    <text evidence="2">The sequence shown here is derived from an EMBL/GenBank/DDBJ whole genome shotgun (WGS) entry which is preliminary data.</text>
</comment>
<evidence type="ECO:0000259" key="1">
    <source>
        <dbReference type="Pfam" id="PF00004"/>
    </source>
</evidence>
<organism evidence="2 3">
    <name type="scientific">Ataeniobius toweri</name>
    <dbReference type="NCBI Taxonomy" id="208326"/>
    <lineage>
        <taxon>Eukaryota</taxon>
        <taxon>Metazoa</taxon>
        <taxon>Chordata</taxon>
        <taxon>Craniata</taxon>
        <taxon>Vertebrata</taxon>
        <taxon>Euteleostomi</taxon>
        <taxon>Actinopterygii</taxon>
        <taxon>Neopterygii</taxon>
        <taxon>Teleostei</taxon>
        <taxon>Neoteleostei</taxon>
        <taxon>Acanthomorphata</taxon>
        <taxon>Ovalentaria</taxon>
        <taxon>Atherinomorphae</taxon>
        <taxon>Cyprinodontiformes</taxon>
        <taxon>Goodeidae</taxon>
        <taxon>Ataeniobius</taxon>
    </lineage>
</organism>
<dbReference type="GO" id="GO:0006508">
    <property type="term" value="P:proteolysis"/>
    <property type="evidence" value="ECO:0007669"/>
    <property type="project" value="UniProtKB-KW"/>
</dbReference>
<evidence type="ECO:0000313" key="3">
    <source>
        <dbReference type="Proteomes" id="UP001345963"/>
    </source>
</evidence>
<protein>
    <submittedName>
        <fullName evidence="2">Lon protease mitochondrial</fullName>
    </submittedName>
</protein>
<dbReference type="GO" id="GO:0008233">
    <property type="term" value="F:peptidase activity"/>
    <property type="evidence" value="ECO:0007669"/>
    <property type="project" value="UniProtKB-KW"/>
</dbReference>
<keyword evidence="2" id="KW-0645">Protease</keyword>